<protein>
    <submittedName>
        <fullName evidence="4">Uncharacterized protein</fullName>
    </submittedName>
</protein>
<evidence type="ECO:0000313" key="5">
    <source>
        <dbReference type="Proteomes" id="UP000682877"/>
    </source>
</evidence>
<evidence type="ECO:0000259" key="2">
    <source>
        <dbReference type="Pfam" id="PF14576"/>
    </source>
</evidence>
<reference evidence="4" key="1">
    <citation type="submission" date="2021-01" db="EMBL/GenBank/DDBJ databases">
        <authorList>
            <person name="Bezrukov I."/>
        </authorList>
    </citation>
    <scope>NUCLEOTIDE SEQUENCE</scope>
</reference>
<name>A0A8S2A0G4_ARAAE</name>
<gene>
    <name evidence="4" type="ORF">AARE701A_LOCUS6039</name>
</gene>
<organism evidence="4 5">
    <name type="scientific">Arabidopsis arenosa</name>
    <name type="common">Sand rock-cress</name>
    <name type="synonym">Cardaminopsis arenosa</name>
    <dbReference type="NCBI Taxonomy" id="38785"/>
    <lineage>
        <taxon>Eukaryota</taxon>
        <taxon>Viridiplantae</taxon>
        <taxon>Streptophyta</taxon>
        <taxon>Embryophyta</taxon>
        <taxon>Tracheophyta</taxon>
        <taxon>Spermatophyta</taxon>
        <taxon>Magnoliopsida</taxon>
        <taxon>eudicotyledons</taxon>
        <taxon>Gunneridae</taxon>
        <taxon>Pentapetalae</taxon>
        <taxon>rosids</taxon>
        <taxon>malvids</taxon>
        <taxon>Brassicales</taxon>
        <taxon>Brassicaceae</taxon>
        <taxon>Camelineae</taxon>
        <taxon>Arabidopsis</taxon>
    </lineage>
</organism>
<dbReference type="Pfam" id="PF14576">
    <property type="entry name" value="SEO_N"/>
    <property type="match status" value="1"/>
</dbReference>
<evidence type="ECO:0000256" key="1">
    <source>
        <dbReference type="SAM" id="MobiDB-lite"/>
    </source>
</evidence>
<feature type="domain" description="Sieve element occlusion C-terminal" evidence="3">
    <location>
        <begin position="580"/>
        <end position="832"/>
    </location>
</feature>
<sequence length="834" mass="95677">MAQRFQLNPKTLPTADPLKRVSLIPRSSEQKLADNSGDRRPLAPRTHEDKPFGGHTDDHNVSAPADHNKVMDHETEKLGSIVPKTANHPHPSEDVLDANIRHSMVPKSLGHNSLGGRFGPGKKQAFHRNGRPMFSLSDDRVMADRVLKTHSPDMIFFDVKSLLSVVDDIFKSHVPSIDSSAPKPSLVFKDYADHTSFETFADIIDQISCEIDCKCLHGGESHGMMTSGLHLDSRNTTTFSVLSLVSKYRWDAKLVLVLAALAVKYGVFLLLAETHATNQLTKSLALIKQLPSIFSRQNALHQRLDKTRNLMQDMVDLTTTIIQIYQLPPNHITTAFTDHVPTAVYWIVRCVLICVSHISGASGFKQDQIMSFMEVSEIHENSERLRKINDYLIKQLEKSQLTIEDGIIEEEYQELIQTFTTIIHVDVVPPLLRLLRPIDFLYHGAGVSKRRVGINVLTQKHVLLLVSDLENIEKELYILESLYTEAWQQSFEILWVPVQDFWTEADDAKFEALHMNMRWYVLGEPRKLRRAAIRFVREWWGFKNRPILVALDPKGQVMSTNAFPMVWIWQPFAHPFTTARERDLWSEQDWNLEFLIDGTDPHSLNQVSLLKKTDLLMENTYVLYGGEDLQWIKNFTSLWRNVAKAANIQLEMVYVGKRNPKNGIQPIINTIREENLSHTLPDLFQIWFFWTRIESMWESKQRMLKARGIKGREGFKEGFKEEEKDLVLHEVVAMLGYGGEGDGWGLVSKASDLMVRAKGNLFSRGLSEFNEWEVNIPTKGFLTALNDHLLMRLPPHHCTRFMLPETAGIIPNEVECTECRRTMEKYYLYQCCLE</sequence>
<evidence type="ECO:0000313" key="4">
    <source>
        <dbReference type="EMBL" id="CAE5965732.1"/>
    </source>
</evidence>
<dbReference type="InterPro" id="IPR039299">
    <property type="entry name" value="SEOA"/>
</dbReference>
<dbReference type="EMBL" id="LR999453">
    <property type="protein sequence ID" value="CAE5965732.1"/>
    <property type="molecule type" value="Genomic_DNA"/>
</dbReference>
<dbReference type="PANTHER" id="PTHR33232">
    <property type="entry name" value="PROTEIN SIEVE ELEMENT OCCLUSION B-LIKE"/>
    <property type="match status" value="1"/>
</dbReference>
<accession>A0A8S2A0G4</accession>
<evidence type="ECO:0000259" key="3">
    <source>
        <dbReference type="Pfam" id="PF14577"/>
    </source>
</evidence>
<dbReference type="InterPro" id="IPR027944">
    <property type="entry name" value="SEO_C"/>
</dbReference>
<proteinExistence type="predicted"/>
<dbReference type="AlphaFoldDB" id="A0A8S2A0G4"/>
<keyword evidence="5" id="KW-1185">Reference proteome</keyword>
<dbReference type="Proteomes" id="UP000682877">
    <property type="component" value="Chromosome 3"/>
</dbReference>
<feature type="domain" description="Sieve element occlusion N-terminal" evidence="2">
    <location>
        <begin position="137"/>
        <end position="422"/>
    </location>
</feature>
<dbReference type="GO" id="GO:0010088">
    <property type="term" value="P:phloem development"/>
    <property type="evidence" value="ECO:0007669"/>
    <property type="project" value="InterPro"/>
</dbReference>
<feature type="region of interest" description="Disordered" evidence="1">
    <location>
        <begin position="23"/>
        <end position="65"/>
    </location>
</feature>
<dbReference type="InterPro" id="IPR027942">
    <property type="entry name" value="SEO_N"/>
</dbReference>
<dbReference type="Pfam" id="PF14577">
    <property type="entry name" value="SEO_C"/>
    <property type="match status" value="1"/>
</dbReference>
<dbReference type="PANTHER" id="PTHR33232:SF16">
    <property type="entry name" value="PROTEIN SIEVE ELEMENT OCCLUSION A"/>
    <property type="match status" value="1"/>
</dbReference>
<feature type="compositionally biased region" description="Basic and acidic residues" evidence="1">
    <location>
        <begin position="28"/>
        <end position="65"/>
    </location>
</feature>